<dbReference type="Pfam" id="PF00213">
    <property type="entry name" value="OSCP"/>
    <property type="match status" value="1"/>
</dbReference>
<evidence type="ECO:0000256" key="2">
    <source>
        <dbReference type="ARBA" id="ARBA00022448"/>
    </source>
</evidence>
<keyword evidence="4" id="KW-0406">Ion transport</keyword>
<dbReference type="GO" id="GO:0016020">
    <property type="term" value="C:membrane"/>
    <property type="evidence" value="ECO:0007669"/>
    <property type="project" value="UniProtKB-SubCell"/>
</dbReference>
<dbReference type="HAMAP" id="MF_01416">
    <property type="entry name" value="ATP_synth_delta_bact"/>
    <property type="match status" value="1"/>
</dbReference>
<dbReference type="AlphaFoldDB" id="A0A381UJE6"/>
<evidence type="ECO:0000256" key="3">
    <source>
        <dbReference type="ARBA" id="ARBA00022781"/>
    </source>
</evidence>
<evidence type="ECO:0000256" key="1">
    <source>
        <dbReference type="ARBA" id="ARBA00004370"/>
    </source>
</evidence>
<evidence type="ECO:0008006" key="8">
    <source>
        <dbReference type="Google" id="ProtNLM"/>
    </source>
</evidence>
<keyword evidence="5" id="KW-0472">Membrane</keyword>
<dbReference type="GO" id="GO:0046933">
    <property type="term" value="F:proton-transporting ATP synthase activity, rotational mechanism"/>
    <property type="evidence" value="ECO:0007669"/>
    <property type="project" value="InterPro"/>
</dbReference>
<gene>
    <name evidence="7" type="ORF">METZ01_LOCUS79757</name>
</gene>
<evidence type="ECO:0000256" key="5">
    <source>
        <dbReference type="ARBA" id="ARBA00023136"/>
    </source>
</evidence>
<dbReference type="PANTHER" id="PTHR11910">
    <property type="entry name" value="ATP SYNTHASE DELTA CHAIN"/>
    <property type="match status" value="1"/>
</dbReference>
<keyword evidence="6" id="KW-0066">ATP synthesis</keyword>
<evidence type="ECO:0000256" key="4">
    <source>
        <dbReference type="ARBA" id="ARBA00023065"/>
    </source>
</evidence>
<evidence type="ECO:0000313" key="7">
    <source>
        <dbReference type="EMBL" id="SVA26903.1"/>
    </source>
</evidence>
<proteinExistence type="inferred from homology"/>
<dbReference type="NCBIfam" id="TIGR01145">
    <property type="entry name" value="ATP_synt_delta"/>
    <property type="match status" value="1"/>
</dbReference>
<evidence type="ECO:0000256" key="6">
    <source>
        <dbReference type="ARBA" id="ARBA00023310"/>
    </source>
</evidence>
<organism evidence="7">
    <name type="scientific">marine metagenome</name>
    <dbReference type="NCBI Taxonomy" id="408172"/>
    <lineage>
        <taxon>unclassified sequences</taxon>
        <taxon>metagenomes</taxon>
        <taxon>ecological metagenomes</taxon>
    </lineage>
</organism>
<sequence length="184" mass="19970">VSDLNKVARPYAQAIFDIAKSSDQLSGWSKALATAAQVIEEETARRFLARPDIGPEKRASFVEDIVNEAGCAEVFSSGRGTNLLRLLAEYGRLEVLPEIATQFEKLKAWAEKTVRVKLITATGVDKSVIESISKALEKRLGRAVKLECEIKAGLIGGAIIQAEDMVIDGSVESRLKRLADTLVA</sequence>
<keyword evidence="3" id="KW-0375">Hydrogen ion transport</keyword>
<dbReference type="PRINTS" id="PR00125">
    <property type="entry name" value="ATPASEDELTA"/>
</dbReference>
<accession>A0A381UJE6</accession>
<protein>
    <recommendedName>
        <fullName evidence="8">ATP synthase subunit delta</fullName>
    </recommendedName>
</protein>
<feature type="non-terminal residue" evidence="7">
    <location>
        <position position="1"/>
    </location>
</feature>
<dbReference type="InterPro" id="IPR000711">
    <property type="entry name" value="ATPase_OSCP/dsu"/>
</dbReference>
<reference evidence="7" key="1">
    <citation type="submission" date="2018-05" db="EMBL/GenBank/DDBJ databases">
        <authorList>
            <person name="Lanie J.A."/>
            <person name="Ng W.-L."/>
            <person name="Kazmierczak K.M."/>
            <person name="Andrzejewski T.M."/>
            <person name="Davidsen T.M."/>
            <person name="Wayne K.J."/>
            <person name="Tettelin H."/>
            <person name="Glass J.I."/>
            <person name="Rusch D."/>
            <person name="Podicherti R."/>
            <person name="Tsui H.-C.T."/>
            <person name="Winkler M.E."/>
        </authorList>
    </citation>
    <scope>NUCLEOTIDE SEQUENCE</scope>
</reference>
<dbReference type="NCBIfam" id="NF004402">
    <property type="entry name" value="PRK05758.2-2"/>
    <property type="match status" value="1"/>
</dbReference>
<dbReference type="SUPFAM" id="SSF47928">
    <property type="entry name" value="N-terminal domain of the delta subunit of the F1F0-ATP synthase"/>
    <property type="match status" value="1"/>
</dbReference>
<dbReference type="EMBL" id="UINC01006332">
    <property type="protein sequence ID" value="SVA26903.1"/>
    <property type="molecule type" value="Genomic_DNA"/>
</dbReference>
<dbReference type="Gene3D" id="1.10.520.20">
    <property type="entry name" value="N-terminal domain of the delta subunit of the F1F0-ATP synthase"/>
    <property type="match status" value="1"/>
</dbReference>
<comment type="subcellular location">
    <subcellularLocation>
        <location evidence="1">Membrane</location>
    </subcellularLocation>
</comment>
<dbReference type="InterPro" id="IPR026015">
    <property type="entry name" value="ATP_synth_OSCP/delta_N_sf"/>
</dbReference>
<name>A0A381UJE6_9ZZZZ</name>
<keyword evidence="2" id="KW-0813">Transport</keyword>